<evidence type="ECO:0000313" key="2">
    <source>
        <dbReference type="EMBL" id="PON55381.1"/>
    </source>
</evidence>
<gene>
    <name evidence="2" type="ORF">PanWU01x14_188750</name>
</gene>
<evidence type="ECO:0000313" key="3">
    <source>
        <dbReference type="Proteomes" id="UP000237105"/>
    </source>
</evidence>
<proteinExistence type="predicted"/>
<comment type="caution">
    <text evidence="2">The sequence shown here is derived from an EMBL/GenBank/DDBJ whole genome shotgun (WGS) entry which is preliminary data.</text>
</comment>
<name>A0A2P5C2Z7_PARAD</name>
<sequence length="94" mass="10596">MGVLEREEPSSTAAVSCLGPADTLAPHDHLPPMKPHRQVLSDFVAEKWRLTALKFPATTWFFGCSSFTRSPFAILRLLLDSSHRRHHFPTGLDR</sequence>
<dbReference type="Proteomes" id="UP000237105">
    <property type="component" value="Unassembled WGS sequence"/>
</dbReference>
<evidence type="ECO:0000256" key="1">
    <source>
        <dbReference type="SAM" id="MobiDB-lite"/>
    </source>
</evidence>
<protein>
    <submittedName>
        <fullName evidence="2">Uncharacterized protein</fullName>
    </submittedName>
</protein>
<reference evidence="3" key="1">
    <citation type="submission" date="2016-06" db="EMBL/GenBank/DDBJ databases">
        <title>Parallel loss of symbiosis genes in relatives of nitrogen-fixing non-legume Parasponia.</title>
        <authorList>
            <person name="Van Velzen R."/>
            <person name="Holmer R."/>
            <person name="Bu F."/>
            <person name="Rutten L."/>
            <person name="Van Zeijl A."/>
            <person name="Liu W."/>
            <person name="Santuari L."/>
            <person name="Cao Q."/>
            <person name="Sharma T."/>
            <person name="Shen D."/>
            <person name="Roswanjaya Y."/>
            <person name="Wardhani T."/>
            <person name="Kalhor M.S."/>
            <person name="Jansen J."/>
            <person name="Van den Hoogen J."/>
            <person name="Gungor B."/>
            <person name="Hartog M."/>
            <person name="Hontelez J."/>
            <person name="Verver J."/>
            <person name="Yang W.-C."/>
            <person name="Schijlen E."/>
            <person name="Repin R."/>
            <person name="Schilthuizen M."/>
            <person name="Schranz E."/>
            <person name="Heidstra R."/>
            <person name="Miyata K."/>
            <person name="Fedorova E."/>
            <person name="Kohlen W."/>
            <person name="Bisseling T."/>
            <person name="Smit S."/>
            <person name="Geurts R."/>
        </authorList>
    </citation>
    <scope>NUCLEOTIDE SEQUENCE [LARGE SCALE GENOMIC DNA]</scope>
    <source>
        <strain evidence="3">cv. WU1-14</strain>
    </source>
</reference>
<feature type="region of interest" description="Disordered" evidence="1">
    <location>
        <begin position="1"/>
        <end position="20"/>
    </location>
</feature>
<keyword evidence="3" id="KW-1185">Reference proteome</keyword>
<accession>A0A2P5C2Z7</accession>
<dbReference type="AlphaFoldDB" id="A0A2P5C2Z7"/>
<dbReference type="EMBL" id="JXTB01000184">
    <property type="protein sequence ID" value="PON55381.1"/>
    <property type="molecule type" value="Genomic_DNA"/>
</dbReference>
<organism evidence="2 3">
    <name type="scientific">Parasponia andersonii</name>
    <name type="common">Sponia andersonii</name>
    <dbReference type="NCBI Taxonomy" id="3476"/>
    <lineage>
        <taxon>Eukaryota</taxon>
        <taxon>Viridiplantae</taxon>
        <taxon>Streptophyta</taxon>
        <taxon>Embryophyta</taxon>
        <taxon>Tracheophyta</taxon>
        <taxon>Spermatophyta</taxon>
        <taxon>Magnoliopsida</taxon>
        <taxon>eudicotyledons</taxon>
        <taxon>Gunneridae</taxon>
        <taxon>Pentapetalae</taxon>
        <taxon>rosids</taxon>
        <taxon>fabids</taxon>
        <taxon>Rosales</taxon>
        <taxon>Cannabaceae</taxon>
        <taxon>Parasponia</taxon>
    </lineage>
</organism>